<evidence type="ECO:0000256" key="2">
    <source>
        <dbReference type="ARBA" id="ARBA00022478"/>
    </source>
</evidence>
<evidence type="ECO:0000256" key="4">
    <source>
        <dbReference type="ARBA" id="ARBA00022695"/>
    </source>
</evidence>
<dbReference type="Gene3D" id="1.10.132.30">
    <property type="match status" value="1"/>
</dbReference>
<keyword evidence="5" id="KW-0479">Metal-binding</keyword>
<dbReference type="eggNOG" id="KOG0260">
    <property type="taxonomic scope" value="Eukaryota"/>
</dbReference>
<dbReference type="EMBL" id="KI630460">
    <property type="protein sequence ID" value="EYU38999.1"/>
    <property type="molecule type" value="Genomic_DNA"/>
</dbReference>
<keyword evidence="6" id="KW-0862">Zinc</keyword>
<dbReference type="InterPro" id="IPR006592">
    <property type="entry name" value="RNA_pol_N"/>
</dbReference>
<keyword evidence="2" id="KW-0240">DNA-directed RNA polymerase</keyword>
<proteinExistence type="predicted"/>
<dbReference type="Pfam" id="PF00623">
    <property type="entry name" value="RNA_pol_Rpb1_2"/>
    <property type="match status" value="1"/>
</dbReference>
<evidence type="ECO:0000259" key="8">
    <source>
        <dbReference type="SMART" id="SM00663"/>
    </source>
</evidence>
<dbReference type="Gene3D" id="1.10.274.100">
    <property type="entry name" value="RNA polymerase Rpb1, domain 3"/>
    <property type="match status" value="1"/>
</dbReference>
<dbReference type="Gene3D" id="3.30.1490.180">
    <property type="entry name" value="RNA polymerase ii"/>
    <property type="match status" value="1"/>
</dbReference>
<evidence type="ECO:0000256" key="3">
    <source>
        <dbReference type="ARBA" id="ARBA00022679"/>
    </source>
</evidence>
<sequence>MDNDLTVVQQITFGRLKGIHLRILSDEDAEKMSAIVVGTVNEVSDAALGLPTQYATECATCGAKNSRDCEGHFGLIKFPFTILNPYYMSEVSQILNKICPGCKTFRHSKTKNADSSSAHNQSRNCRYCSGKSKDGYPKMTFRVSSKDVFAKSAIIAEVKEILVNKCSSGNLAYDYWDVIPKDSAVEHAVLPPNRRVLLPAQVYNILKDVCPTTLQGLLKRKNSIFLNSLLVTPNSHRVREFGQRITIDELTRMYRKLVDFRGSPNELTARSLNDSASSSSALKNIKELVLAKRTDNCFRMVVVGDPRIRVDEIGLPSHVAENMLIADHINLWNWDKLEVCCDFMLCHKGNFSILRNGERITIWSKDMLRTGDSLRRPLIDGDIVLVNRPPSIHQHSLIALSVKILPTTSVVSINPLICSPFRGDFDGDCLHGYVPQSVNSRVELQELVSLDKQLVNGQSGRNLLSLAQDSLTAAHLILEDGVILNKTEIQQLQMFSSSLFGHLLPPEFSYASNSAHVMNGEVLSSSGSSWLNDTSENLYQCLEVLCEWIARRGLSVSLADLYLSSDQHSRKNLLDEIFYGLQEAKMLSDISSLMVDWNQDFLVECPEEVGMENLLTEQMLIGQQTKAEIFQASVSVSKSVVRDIQNLAYKYPSKNNSFIAMLKAGSKGNLAKLFQQSLCLGLQHTLAPVSFSIPRDLTCASWNYQKGNSGVHNFNGYPEVSESYIPCALVSSSFLAGLNPLENFVLSLTARDSSFSGHADVSGTITRRIMYFMRDIIIGYDGTVRSSYGNQVVQFNYCTKEMSAADSDAAVGGHPVGALAACAISEAAYSALDQPVSALEPSPLLAMKKILECGVKKNTGYKSASLFLSRALGRWTDGLEYGAKEVKSHLECIVFSDVVSETRICYSSQTNSSNSISPWVCHFHINKEVARKRQLQIRSVINALYTNSKFSGVNLKINLPKLQITSRLCSEADICNQSDSIICISVSLIETFREFSDLDILRDMVMPVILQTVIKGFREFKKVDILWKDDPKHPKFSRSPPGKPFLRVVMSEYCERTKFWSILKDKCLPIRNIIDWKQSHPDDILDISEAYGVDAAWQCFVTSLHSAISGTGKPILPEHLILTANCLSATGEFVPLNAKGLALQRKEANVHSPFNQGCLSNPSDCFLKAAKMGQMDGLQGSLEALAWGQTPPIGTGCRFDIVYNGKGHIPAKNADVYSLLSTHAERAKPNAMPKQVSGISISSYHFNTKGCKTLLRRMVSQNFSMVGIQKISQRLKRMLKQYPMNSQLTGEDRSTAIRALQFHPQWKDKIGSGVSEIKVGRHPEHKETCFFLVRTDGTEEDFSYNKCIRHALEIIAPEKAKGYRSRKENVVRNQVIELD</sequence>
<dbReference type="InterPro" id="IPR007083">
    <property type="entry name" value="RNA_pol_Rpb1_4"/>
</dbReference>
<keyword evidence="7" id="KW-0804">Transcription</keyword>
<dbReference type="InterPro" id="IPR042102">
    <property type="entry name" value="RNA_pol_Rpb1_3_sf"/>
</dbReference>
<dbReference type="InterPro" id="IPR000722">
    <property type="entry name" value="RNA_pol_asu"/>
</dbReference>
<keyword evidence="4" id="KW-0548">Nucleotidyltransferase</keyword>
<dbReference type="Gene3D" id="2.40.40.20">
    <property type="match status" value="1"/>
</dbReference>
<evidence type="ECO:0000313" key="9">
    <source>
        <dbReference type="EMBL" id="EYU38999.1"/>
    </source>
</evidence>
<dbReference type="PANTHER" id="PTHR19376:SF36">
    <property type="entry name" value="DNA-DIRECTED RNA POLYMERASE IV SUBUNIT 1"/>
    <property type="match status" value="1"/>
</dbReference>
<dbReference type="Pfam" id="PF05000">
    <property type="entry name" value="RNA_pol_Rpb1_4"/>
    <property type="match status" value="1"/>
</dbReference>
<evidence type="ECO:0000256" key="1">
    <source>
        <dbReference type="ARBA" id="ARBA00012418"/>
    </source>
</evidence>
<dbReference type="InterPro" id="IPR044893">
    <property type="entry name" value="RNA_pol_Rpb1_clamp_domain"/>
</dbReference>
<feature type="domain" description="RNA polymerase N-terminal" evidence="8">
    <location>
        <begin position="222"/>
        <end position="478"/>
    </location>
</feature>
<dbReference type="Proteomes" id="UP000030748">
    <property type="component" value="Unassembled WGS sequence"/>
</dbReference>
<evidence type="ECO:0000256" key="6">
    <source>
        <dbReference type="ARBA" id="ARBA00022833"/>
    </source>
</evidence>
<dbReference type="InterPro" id="IPR045867">
    <property type="entry name" value="DNA-dir_RpoC_beta_prime"/>
</dbReference>
<name>A0A022RG79_ERYGU</name>
<dbReference type="GO" id="GO:0046872">
    <property type="term" value="F:metal ion binding"/>
    <property type="evidence" value="ECO:0007669"/>
    <property type="project" value="UniProtKB-KW"/>
</dbReference>
<dbReference type="GO" id="GO:0000418">
    <property type="term" value="C:RNA polymerase IV complex"/>
    <property type="evidence" value="ECO:0000318"/>
    <property type="project" value="GO_Central"/>
</dbReference>
<dbReference type="PANTHER" id="PTHR19376">
    <property type="entry name" value="DNA-DIRECTED RNA POLYMERASE"/>
    <property type="match status" value="1"/>
</dbReference>
<accession>A0A022RG79</accession>
<dbReference type="Pfam" id="PF11523">
    <property type="entry name" value="DUF3223"/>
    <property type="match status" value="1"/>
</dbReference>
<dbReference type="SUPFAM" id="SSF64484">
    <property type="entry name" value="beta and beta-prime subunits of DNA dependent RNA-polymerase"/>
    <property type="match status" value="1"/>
</dbReference>
<dbReference type="Gene3D" id="3.10.450.40">
    <property type="match status" value="1"/>
</dbReference>
<dbReference type="Gene3D" id="4.10.860.120">
    <property type="entry name" value="RNA polymerase II, clamp domain"/>
    <property type="match status" value="1"/>
</dbReference>
<dbReference type="GO" id="GO:0003677">
    <property type="term" value="F:DNA binding"/>
    <property type="evidence" value="ECO:0007669"/>
    <property type="project" value="InterPro"/>
</dbReference>
<dbReference type="SMART" id="SM00663">
    <property type="entry name" value="RPOLA_N"/>
    <property type="match status" value="1"/>
</dbReference>
<dbReference type="InterPro" id="IPR038120">
    <property type="entry name" value="Rpb1_funnel_sf"/>
</dbReference>
<keyword evidence="10" id="KW-1185">Reference proteome</keyword>
<evidence type="ECO:0000256" key="7">
    <source>
        <dbReference type="ARBA" id="ARBA00023163"/>
    </source>
</evidence>
<organism evidence="9 10">
    <name type="scientific">Erythranthe guttata</name>
    <name type="common">Yellow monkey flower</name>
    <name type="synonym">Mimulus guttatus</name>
    <dbReference type="NCBI Taxonomy" id="4155"/>
    <lineage>
        <taxon>Eukaryota</taxon>
        <taxon>Viridiplantae</taxon>
        <taxon>Streptophyta</taxon>
        <taxon>Embryophyta</taxon>
        <taxon>Tracheophyta</taxon>
        <taxon>Spermatophyta</taxon>
        <taxon>Magnoliopsida</taxon>
        <taxon>eudicotyledons</taxon>
        <taxon>Gunneridae</taxon>
        <taxon>Pentapetalae</taxon>
        <taxon>asterids</taxon>
        <taxon>lamiids</taxon>
        <taxon>Lamiales</taxon>
        <taxon>Phrymaceae</taxon>
        <taxon>Erythranthe</taxon>
    </lineage>
</organism>
<dbReference type="EC" id="2.7.7.6" evidence="1"/>
<keyword evidence="3" id="KW-0808">Transferase</keyword>
<dbReference type="GO" id="GO:0003899">
    <property type="term" value="F:DNA-directed RNA polymerase activity"/>
    <property type="evidence" value="ECO:0007669"/>
    <property type="project" value="UniProtKB-EC"/>
</dbReference>
<dbReference type="GO" id="GO:0006351">
    <property type="term" value="P:DNA-templated transcription"/>
    <property type="evidence" value="ECO:0000318"/>
    <property type="project" value="GO_Central"/>
</dbReference>
<protein>
    <recommendedName>
        <fullName evidence="1">DNA-directed RNA polymerase</fullName>
        <ecNumber evidence="1">2.7.7.6</ecNumber>
    </recommendedName>
</protein>
<evidence type="ECO:0000313" key="10">
    <source>
        <dbReference type="Proteomes" id="UP000030748"/>
    </source>
</evidence>
<dbReference type="STRING" id="4155.A0A022RG79"/>
<gene>
    <name evidence="9" type="ORF">MIMGU_mgv1a000239mg</name>
</gene>
<evidence type="ECO:0000256" key="5">
    <source>
        <dbReference type="ARBA" id="ARBA00022723"/>
    </source>
</evidence>
<reference evidence="9 10" key="1">
    <citation type="journal article" date="2013" name="Proc. Natl. Acad. Sci. U.S.A.">
        <title>Fine-scale variation in meiotic recombination in Mimulus inferred from population shotgun sequencing.</title>
        <authorList>
            <person name="Hellsten U."/>
            <person name="Wright K.M."/>
            <person name="Jenkins J."/>
            <person name="Shu S."/>
            <person name="Yuan Y."/>
            <person name="Wessler S.R."/>
            <person name="Schmutz J."/>
            <person name="Willis J.H."/>
            <person name="Rokhsar D.S."/>
        </authorList>
    </citation>
    <scope>NUCLEOTIDE SEQUENCE [LARGE SCALE GENOMIC DNA]</scope>
    <source>
        <strain evidence="10">cv. DUN x IM62</strain>
    </source>
</reference>